<name>A0ACA9TS21_BIOOC</name>
<protein>
    <submittedName>
        <fullName evidence="1">Uncharacterized protein</fullName>
    </submittedName>
</protein>
<sequence length="101" mass="11286">MLTLLAGIFISLWKNVSTYSHQKGTDYDSSPSNYKHQMLLRRLVGLGLPKPPICAGITSAAYCNMKGYIEKEVLYATAGWVRDDLMQRVADMNTEATPTWA</sequence>
<accession>A0ACA9TS21</accession>
<reference evidence="1" key="1">
    <citation type="submission" date="2020-04" db="EMBL/GenBank/DDBJ databases">
        <authorList>
            <person name="Broberg M."/>
        </authorList>
    </citation>
    <scope>NUCLEOTIDE SEQUENCE</scope>
</reference>
<proteinExistence type="predicted"/>
<evidence type="ECO:0000313" key="1">
    <source>
        <dbReference type="EMBL" id="CAG9943604.1"/>
    </source>
</evidence>
<keyword evidence="2" id="KW-1185">Reference proteome</keyword>
<dbReference type="EMBL" id="CADEHS020000007">
    <property type="protein sequence ID" value="CAG9943604.1"/>
    <property type="molecule type" value="Genomic_DNA"/>
</dbReference>
<comment type="caution">
    <text evidence="1">The sequence shown here is derived from an EMBL/GenBank/DDBJ whole genome shotgun (WGS) entry which is preliminary data.</text>
</comment>
<evidence type="ECO:0000313" key="2">
    <source>
        <dbReference type="Proteomes" id="UP000836387"/>
    </source>
</evidence>
<organism evidence="1 2">
    <name type="scientific">Clonostachys rosea f. rosea IK726</name>
    <dbReference type="NCBI Taxonomy" id="1349383"/>
    <lineage>
        <taxon>Eukaryota</taxon>
        <taxon>Fungi</taxon>
        <taxon>Dikarya</taxon>
        <taxon>Ascomycota</taxon>
        <taxon>Pezizomycotina</taxon>
        <taxon>Sordariomycetes</taxon>
        <taxon>Hypocreomycetidae</taxon>
        <taxon>Hypocreales</taxon>
        <taxon>Bionectriaceae</taxon>
        <taxon>Clonostachys</taxon>
    </lineage>
</organism>
<dbReference type="Proteomes" id="UP000836387">
    <property type="component" value="Unassembled WGS sequence"/>
</dbReference>
<reference evidence="1" key="2">
    <citation type="submission" date="2021-10" db="EMBL/GenBank/DDBJ databases">
        <authorList>
            <person name="Piombo E."/>
        </authorList>
    </citation>
    <scope>NUCLEOTIDE SEQUENCE</scope>
</reference>
<gene>
    <name evidence="1" type="ORF">CRV2_00000763</name>
</gene>